<feature type="domain" description="Calcineurin-like phosphoesterase" evidence="1">
    <location>
        <begin position="176"/>
        <end position="348"/>
    </location>
</feature>
<dbReference type="Pfam" id="PF00149">
    <property type="entry name" value="Metallophos"/>
    <property type="match status" value="1"/>
</dbReference>
<dbReference type="PANTHER" id="PTHR42850:SF4">
    <property type="entry name" value="ZINC-DEPENDENT ENDOPOLYPHOSPHATASE"/>
    <property type="match status" value="1"/>
</dbReference>
<proteinExistence type="predicted"/>
<accession>A0ABU1IPT7</accession>
<keyword evidence="2" id="KW-0808">Transferase</keyword>
<gene>
    <name evidence="2" type="ORF">JOE21_002815</name>
</gene>
<sequence>MRLLFLLRGPMGAGKSRWIHQGDLSPYTLSADAIRMMYQNPEYNLHGEPRISQSNDKRVWKHLFHLLEQRMERGDLTIVDATHVRSSTLSPYKKLCQQYRYRCYVVDFTQIPMETALAQNRARDPHKRVPEEIILDAYEQFKGQKLPGWVTVIPPDAFWEVVEEWSKPLDFSDWKKIHHIGDLHGCYDALMEYLGEGLKEDELYIFVGNLLDRGLQNAEVLQFFLDHYQKPNVILIEGNHEIHFFKWANGEEPRSHLFRKHTVPQLEEAGFDKKEVRQLYRKFRQLAYYTYHGKTVLVTHGGLSEIPRHLAFVSTEQLIKGFGEFEDDIDHAWVDQTPPNQFQIHGHRNILRLPVQAADRSFNLEGQIEYGGYLRAVTLTPDGFETHEVRNHCFQQRAPVPKMVDEEQLTMEQWLHQSSIIQLREDFLSSRR</sequence>
<dbReference type="SUPFAM" id="SSF56300">
    <property type="entry name" value="Metallo-dependent phosphatases"/>
    <property type="match status" value="1"/>
</dbReference>
<dbReference type="Gene3D" id="3.40.50.300">
    <property type="entry name" value="P-loop containing nucleotide triphosphate hydrolases"/>
    <property type="match status" value="1"/>
</dbReference>
<keyword evidence="3" id="KW-1185">Reference proteome</keyword>
<dbReference type="InterPro" id="IPR027417">
    <property type="entry name" value="P-loop_NTPase"/>
</dbReference>
<evidence type="ECO:0000259" key="1">
    <source>
        <dbReference type="Pfam" id="PF00149"/>
    </source>
</evidence>
<dbReference type="RefSeq" id="WP_309867197.1">
    <property type="nucleotide sequence ID" value="NZ_JAVDQG010000006.1"/>
</dbReference>
<name>A0ABU1IPT7_9BACL</name>
<dbReference type="InterPro" id="IPR029052">
    <property type="entry name" value="Metallo-depent_PP-like"/>
</dbReference>
<dbReference type="Gene3D" id="3.60.21.10">
    <property type="match status" value="1"/>
</dbReference>
<dbReference type="Pfam" id="PF13671">
    <property type="entry name" value="AAA_33"/>
    <property type="match status" value="1"/>
</dbReference>
<dbReference type="InterPro" id="IPR004843">
    <property type="entry name" value="Calcineurin-like_PHP"/>
</dbReference>
<protein>
    <submittedName>
        <fullName evidence="2">Kinase</fullName>
    </submittedName>
</protein>
<evidence type="ECO:0000313" key="3">
    <source>
        <dbReference type="Proteomes" id="UP001185012"/>
    </source>
</evidence>
<dbReference type="Proteomes" id="UP001185012">
    <property type="component" value="Unassembled WGS sequence"/>
</dbReference>
<dbReference type="SUPFAM" id="SSF52540">
    <property type="entry name" value="P-loop containing nucleoside triphosphate hydrolases"/>
    <property type="match status" value="1"/>
</dbReference>
<dbReference type="PANTHER" id="PTHR42850">
    <property type="entry name" value="METALLOPHOSPHOESTERASE"/>
    <property type="match status" value="1"/>
</dbReference>
<keyword evidence="2" id="KW-0418">Kinase</keyword>
<dbReference type="PRINTS" id="PR00114">
    <property type="entry name" value="STPHPHTASE"/>
</dbReference>
<comment type="caution">
    <text evidence="2">The sequence shown here is derived from an EMBL/GenBank/DDBJ whole genome shotgun (WGS) entry which is preliminary data.</text>
</comment>
<reference evidence="2 3" key="1">
    <citation type="submission" date="2023-07" db="EMBL/GenBank/DDBJ databases">
        <title>Genomic Encyclopedia of Type Strains, Phase IV (KMG-IV): sequencing the most valuable type-strain genomes for metagenomic binning, comparative biology and taxonomic classification.</title>
        <authorList>
            <person name="Goeker M."/>
        </authorList>
    </citation>
    <scope>NUCLEOTIDE SEQUENCE [LARGE SCALE GENOMIC DNA]</scope>
    <source>
        <strain evidence="2 3">DSM 45903</strain>
    </source>
</reference>
<evidence type="ECO:0000313" key="2">
    <source>
        <dbReference type="EMBL" id="MDR6226805.1"/>
    </source>
</evidence>
<organism evidence="2 3">
    <name type="scientific">Desmospora profundinema</name>
    <dbReference type="NCBI Taxonomy" id="1571184"/>
    <lineage>
        <taxon>Bacteria</taxon>
        <taxon>Bacillati</taxon>
        <taxon>Bacillota</taxon>
        <taxon>Bacilli</taxon>
        <taxon>Bacillales</taxon>
        <taxon>Thermoactinomycetaceae</taxon>
        <taxon>Desmospora</taxon>
    </lineage>
</organism>
<dbReference type="InterPro" id="IPR006186">
    <property type="entry name" value="Ser/Thr-sp_prot-phosphatase"/>
</dbReference>
<dbReference type="InterPro" id="IPR050126">
    <property type="entry name" value="Ap4A_hydrolase"/>
</dbReference>
<dbReference type="EMBL" id="JAVDQG010000006">
    <property type="protein sequence ID" value="MDR6226805.1"/>
    <property type="molecule type" value="Genomic_DNA"/>
</dbReference>
<dbReference type="GO" id="GO:0016301">
    <property type="term" value="F:kinase activity"/>
    <property type="evidence" value="ECO:0007669"/>
    <property type="project" value="UniProtKB-KW"/>
</dbReference>